<protein>
    <recommendedName>
        <fullName evidence="2">Protein LTV1 homolog</fullName>
    </recommendedName>
</protein>
<evidence type="ECO:0000256" key="2">
    <source>
        <dbReference type="ARBA" id="ARBA00021561"/>
    </source>
</evidence>
<dbReference type="EMBL" id="JAODUO010000092">
    <property type="protein sequence ID" value="KAK2189971.1"/>
    <property type="molecule type" value="Genomic_DNA"/>
</dbReference>
<reference evidence="4" key="1">
    <citation type="journal article" date="2023" name="Mol. Biol. Evol.">
        <title>Third-Generation Sequencing Reveals the Adaptive Role of the Epigenome in Three Deep-Sea Polychaetes.</title>
        <authorList>
            <person name="Perez M."/>
            <person name="Aroh O."/>
            <person name="Sun Y."/>
            <person name="Lan Y."/>
            <person name="Juniper S.K."/>
            <person name="Young C.R."/>
            <person name="Angers B."/>
            <person name="Qian P.Y."/>
        </authorList>
    </citation>
    <scope>NUCLEOTIDE SEQUENCE</scope>
    <source>
        <strain evidence="4">R07B-5</strain>
    </source>
</reference>
<dbReference type="PANTHER" id="PTHR21531">
    <property type="entry name" value="LOW-TEMPERATURE VIABILITY PROTEIN LTV1-RELATED"/>
    <property type="match status" value="1"/>
</dbReference>
<dbReference type="GO" id="GO:0005634">
    <property type="term" value="C:nucleus"/>
    <property type="evidence" value="ECO:0007669"/>
    <property type="project" value="TreeGrafter"/>
</dbReference>
<gene>
    <name evidence="4" type="ORF">NP493_92g04000</name>
</gene>
<feature type="region of interest" description="Disordered" evidence="3">
    <location>
        <begin position="164"/>
        <end position="221"/>
    </location>
</feature>
<evidence type="ECO:0000256" key="1">
    <source>
        <dbReference type="ARBA" id="ARBA00009078"/>
    </source>
</evidence>
<dbReference type="GO" id="GO:0042274">
    <property type="term" value="P:ribosomal small subunit biogenesis"/>
    <property type="evidence" value="ECO:0007669"/>
    <property type="project" value="InterPro"/>
</dbReference>
<dbReference type="GO" id="GO:0030688">
    <property type="term" value="C:preribosome, small subunit precursor"/>
    <property type="evidence" value="ECO:0007669"/>
    <property type="project" value="TreeGrafter"/>
</dbReference>
<feature type="region of interest" description="Disordered" evidence="3">
    <location>
        <begin position="296"/>
        <end position="316"/>
    </location>
</feature>
<dbReference type="Proteomes" id="UP001209878">
    <property type="component" value="Unassembled WGS sequence"/>
</dbReference>
<comment type="caution">
    <text evidence="4">The sequence shown here is derived from an EMBL/GenBank/DDBJ whole genome shotgun (WGS) entry which is preliminary data.</text>
</comment>
<dbReference type="InterPro" id="IPR007307">
    <property type="entry name" value="Ltv1"/>
</dbReference>
<dbReference type="GO" id="GO:0000056">
    <property type="term" value="P:ribosomal small subunit export from nucleus"/>
    <property type="evidence" value="ECO:0007669"/>
    <property type="project" value="TreeGrafter"/>
</dbReference>
<dbReference type="PANTHER" id="PTHR21531:SF0">
    <property type="entry name" value="PROTEIN LTV1 HOMOLOG"/>
    <property type="match status" value="1"/>
</dbReference>
<evidence type="ECO:0000256" key="3">
    <source>
        <dbReference type="SAM" id="MobiDB-lite"/>
    </source>
</evidence>
<dbReference type="Pfam" id="PF04180">
    <property type="entry name" value="LTV"/>
    <property type="match status" value="2"/>
</dbReference>
<evidence type="ECO:0000313" key="5">
    <source>
        <dbReference type="Proteomes" id="UP001209878"/>
    </source>
</evidence>
<feature type="compositionally biased region" description="Basic and acidic residues" evidence="3">
    <location>
        <begin position="170"/>
        <end position="180"/>
    </location>
</feature>
<dbReference type="GO" id="GO:0005829">
    <property type="term" value="C:cytosol"/>
    <property type="evidence" value="ECO:0007669"/>
    <property type="project" value="TreeGrafter"/>
</dbReference>
<evidence type="ECO:0000313" key="4">
    <source>
        <dbReference type="EMBL" id="KAK2189971.1"/>
    </source>
</evidence>
<feature type="region of interest" description="Disordered" evidence="3">
    <location>
        <begin position="381"/>
        <end position="408"/>
    </location>
</feature>
<keyword evidence="5" id="KW-1185">Reference proteome</keyword>
<organism evidence="4 5">
    <name type="scientific">Ridgeia piscesae</name>
    <name type="common">Tubeworm</name>
    <dbReference type="NCBI Taxonomy" id="27915"/>
    <lineage>
        <taxon>Eukaryota</taxon>
        <taxon>Metazoa</taxon>
        <taxon>Spiralia</taxon>
        <taxon>Lophotrochozoa</taxon>
        <taxon>Annelida</taxon>
        <taxon>Polychaeta</taxon>
        <taxon>Sedentaria</taxon>
        <taxon>Canalipalpata</taxon>
        <taxon>Sabellida</taxon>
        <taxon>Siboglinidae</taxon>
        <taxon>Ridgeia</taxon>
    </lineage>
</organism>
<accession>A0AAD9UHW9</accession>
<name>A0AAD9UHW9_RIDPI</name>
<proteinExistence type="inferred from homology"/>
<feature type="compositionally biased region" description="Acidic residues" evidence="3">
    <location>
        <begin position="181"/>
        <end position="197"/>
    </location>
</feature>
<dbReference type="AlphaFoldDB" id="A0AAD9UHW9"/>
<comment type="similarity">
    <text evidence="1">Belongs to the LTV1 family.</text>
</comment>
<sequence length="438" mass="49745">MPGRKKKFIDKKGSVTFHLVHRSQRDPLQADDEAPQHVLMPLQTANENVTAETRLEELKKYGVFYDDDYDYMQHLRDVDELYAVDTFAQRAPSEVQKVQEPALLLPSTVFATKEETDIGLLNKAVAVKGPQPDWDPDIVAALDDDFDFNNPANQLDDDFIAAANASGDEGDNKDGEKADFEDIPSDEAEGSYDDDVASDIGSLGEMSFTEEETKSRFTSYSMSSSVVTRNAGLTLLDDRFEKLYEQYDDEEIGALDQDEIAGYVPPESEVLQQALQEFEGLQNASKLKDVIQKAENMEVGSGSSESDDELEDITVEKQRPEWDCESILSTYSNLYNHPKTIEEPRKVKPIRLSKGRPVLVDEQTERQINRENKADVACTYRPRDEMPDEKKARKKAVKEERRVRRVEKKATRTAFKEEKIRLSKEQANLQKNQSIKII</sequence>